<keyword evidence="3" id="KW-0349">Heme</keyword>
<dbReference type="GeneID" id="96089091"/>
<evidence type="ECO:0000256" key="2">
    <source>
        <dbReference type="ARBA" id="ARBA00022559"/>
    </source>
</evidence>
<dbReference type="Pfam" id="PF01328">
    <property type="entry name" value="Peroxidase_2"/>
    <property type="match status" value="1"/>
</dbReference>
<dbReference type="Proteomes" id="UP001578633">
    <property type="component" value="Chromosome 8"/>
</dbReference>
<keyword evidence="5" id="KW-0560">Oxidoreductase</keyword>
<sequence>MHMSSLILSALAGVGLVNAQGSFESWHPAGPGESRGPCPMLNTLANHGFLPREGRNFTLPTVKHALSTSLNISADIAELLYNFALTTNPGPNATTWGLDTLGNHNILEHDASLSRSDKFLTDDAVSFNDTIYNQTRAYWTEDVITIQMAANARLARMIDSVKYNPRFALSELAADFSAGEGAGYMLVFGNKTEKTASRDFVEYFFVNERLPTEIGWTTPSEEISLENLFSFSNDIYAATSYAALESKAGVTRRSDMVGKVF</sequence>
<evidence type="ECO:0000259" key="9">
    <source>
        <dbReference type="PROSITE" id="PS51405"/>
    </source>
</evidence>
<dbReference type="EMBL" id="JBHGVX010000008">
    <property type="protein sequence ID" value="KAL1793787.1"/>
    <property type="molecule type" value="Genomic_DNA"/>
</dbReference>
<evidence type="ECO:0000256" key="1">
    <source>
        <dbReference type="ARBA" id="ARBA00001970"/>
    </source>
</evidence>
<name>A0ABR3UC96_9PLEO</name>
<dbReference type="PANTHER" id="PTHR33577:SF7">
    <property type="entry name" value="HEME HALOPEROXIDASE FAMILY PROFILE DOMAIN-CONTAINING PROTEIN"/>
    <property type="match status" value="1"/>
</dbReference>
<evidence type="ECO:0000256" key="7">
    <source>
        <dbReference type="ARBA" id="ARBA00025795"/>
    </source>
</evidence>
<evidence type="ECO:0000256" key="4">
    <source>
        <dbReference type="ARBA" id="ARBA00022723"/>
    </source>
</evidence>
<keyword evidence="2" id="KW-0575">Peroxidase</keyword>
<evidence type="ECO:0000313" key="10">
    <source>
        <dbReference type="EMBL" id="KAL1793787.1"/>
    </source>
</evidence>
<dbReference type="RefSeq" id="XP_069304371.1">
    <property type="nucleotide sequence ID" value="XM_069454978.1"/>
</dbReference>
<organism evidence="10 11">
    <name type="scientific">Alternaria dauci</name>
    <dbReference type="NCBI Taxonomy" id="48095"/>
    <lineage>
        <taxon>Eukaryota</taxon>
        <taxon>Fungi</taxon>
        <taxon>Dikarya</taxon>
        <taxon>Ascomycota</taxon>
        <taxon>Pezizomycotina</taxon>
        <taxon>Dothideomycetes</taxon>
        <taxon>Pleosporomycetidae</taxon>
        <taxon>Pleosporales</taxon>
        <taxon>Pleosporineae</taxon>
        <taxon>Pleosporaceae</taxon>
        <taxon>Alternaria</taxon>
        <taxon>Alternaria sect. Porri</taxon>
    </lineage>
</organism>
<dbReference type="PROSITE" id="PS51405">
    <property type="entry name" value="HEME_HALOPEROXIDASE"/>
    <property type="match status" value="1"/>
</dbReference>
<reference evidence="10 11" key="1">
    <citation type="submission" date="2024-09" db="EMBL/GenBank/DDBJ databases">
        <title>T2T genomes of carrot and Alternaria dauci and their utility for understanding host-pathogen interaction during carrot leaf blight disease.</title>
        <authorList>
            <person name="Liu W."/>
            <person name="Xu S."/>
            <person name="Ou C."/>
            <person name="Liu X."/>
            <person name="Zhuang F."/>
            <person name="Deng X.W."/>
        </authorList>
    </citation>
    <scope>NUCLEOTIDE SEQUENCE [LARGE SCALE GENOMIC DNA]</scope>
    <source>
        <strain evidence="10 11">A2016</strain>
    </source>
</reference>
<keyword evidence="4" id="KW-0479">Metal-binding</keyword>
<keyword evidence="8" id="KW-0732">Signal</keyword>
<keyword evidence="6" id="KW-0408">Iron</keyword>
<dbReference type="SUPFAM" id="SSF47571">
    <property type="entry name" value="Cloroperoxidase"/>
    <property type="match status" value="1"/>
</dbReference>
<comment type="cofactor">
    <cofactor evidence="1">
        <name>heme b</name>
        <dbReference type="ChEBI" id="CHEBI:60344"/>
    </cofactor>
</comment>
<dbReference type="InterPro" id="IPR036851">
    <property type="entry name" value="Chloroperoxidase-like_sf"/>
</dbReference>
<evidence type="ECO:0000256" key="5">
    <source>
        <dbReference type="ARBA" id="ARBA00023002"/>
    </source>
</evidence>
<evidence type="ECO:0000256" key="8">
    <source>
        <dbReference type="SAM" id="SignalP"/>
    </source>
</evidence>
<evidence type="ECO:0000256" key="6">
    <source>
        <dbReference type="ARBA" id="ARBA00023004"/>
    </source>
</evidence>
<feature type="chain" id="PRO_5047484148" description="Heme haloperoxidase family profile domain-containing protein" evidence="8">
    <location>
        <begin position="20"/>
        <end position="261"/>
    </location>
</feature>
<dbReference type="InterPro" id="IPR000028">
    <property type="entry name" value="Chloroperoxidase"/>
</dbReference>
<proteinExistence type="inferred from homology"/>
<gene>
    <name evidence="10" type="ORF">ACET3X_008769</name>
</gene>
<feature type="domain" description="Heme haloperoxidase family profile" evidence="9">
    <location>
        <begin position="22"/>
        <end position="230"/>
    </location>
</feature>
<dbReference type="Gene3D" id="1.10.489.10">
    <property type="entry name" value="Chloroperoxidase-like"/>
    <property type="match status" value="1"/>
</dbReference>
<keyword evidence="11" id="KW-1185">Reference proteome</keyword>
<evidence type="ECO:0000313" key="11">
    <source>
        <dbReference type="Proteomes" id="UP001578633"/>
    </source>
</evidence>
<feature type="signal peptide" evidence="8">
    <location>
        <begin position="1"/>
        <end position="19"/>
    </location>
</feature>
<comment type="similarity">
    <text evidence="7">Belongs to the chloroperoxidase family.</text>
</comment>
<evidence type="ECO:0000256" key="3">
    <source>
        <dbReference type="ARBA" id="ARBA00022617"/>
    </source>
</evidence>
<comment type="caution">
    <text evidence="10">The sequence shown here is derived from an EMBL/GenBank/DDBJ whole genome shotgun (WGS) entry which is preliminary data.</text>
</comment>
<dbReference type="PANTHER" id="PTHR33577">
    <property type="entry name" value="STERIGMATOCYSTIN BIOSYNTHESIS PEROXIDASE STCC-RELATED"/>
    <property type="match status" value="1"/>
</dbReference>
<protein>
    <recommendedName>
        <fullName evidence="9">Heme haloperoxidase family profile domain-containing protein</fullName>
    </recommendedName>
</protein>
<accession>A0ABR3UC96</accession>